<dbReference type="InterPro" id="IPR040079">
    <property type="entry name" value="Glutathione_S-Trfase"/>
</dbReference>
<dbReference type="PANTHER" id="PTHR44051:SF8">
    <property type="entry name" value="GLUTATHIONE S-TRANSFERASE GSTA"/>
    <property type="match status" value="1"/>
</dbReference>
<evidence type="ECO:0000313" key="5">
    <source>
        <dbReference type="Proteomes" id="UP000237718"/>
    </source>
</evidence>
<dbReference type="EMBL" id="PVUF01000003">
    <property type="protein sequence ID" value="PRZ48901.1"/>
    <property type="molecule type" value="Genomic_DNA"/>
</dbReference>
<dbReference type="InterPro" id="IPR004045">
    <property type="entry name" value="Glutathione_S-Trfase_N"/>
</dbReference>
<dbReference type="PANTHER" id="PTHR44051">
    <property type="entry name" value="GLUTATHIONE S-TRANSFERASE-RELATED"/>
    <property type="match status" value="1"/>
</dbReference>
<feature type="compositionally biased region" description="Low complexity" evidence="1">
    <location>
        <begin position="218"/>
        <end position="235"/>
    </location>
</feature>
<dbReference type="SFLD" id="SFLDG00358">
    <property type="entry name" value="Main_(cytGST)"/>
    <property type="match status" value="1"/>
</dbReference>
<feature type="domain" description="GST C-terminal" evidence="3">
    <location>
        <begin position="87"/>
        <end position="221"/>
    </location>
</feature>
<dbReference type="CDD" id="cd03057">
    <property type="entry name" value="GST_N_Beta"/>
    <property type="match status" value="1"/>
</dbReference>
<dbReference type="PROSITE" id="PS50405">
    <property type="entry name" value="GST_CTER"/>
    <property type="match status" value="1"/>
</dbReference>
<dbReference type="Pfam" id="PF13409">
    <property type="entry name" value="GST_N_2"/>
    <property type="match status" value="1"/>
</dbReference>
<reference evidence="4 5" key="1">
    <citation type="submission" date="2018-03" db="EMBL/GenBank/DDBJ databases">
        <title>Genomic Encyclopedia of Archaeal and Bacterial Type Strains, Phase II (KMG-II): from individual species to whole genera.</title>
        <authorList>
            <person name="Goeker M."/>
        </authorList>
    </citation>
    <scope>NUCLEOTIDE SEQUENCE [LARGE SCALE GENOMIC DNA]</scope>
    <source>
        <strain evidence="4 5">DSM 25328</strain>
    </source>
</reference>
<comment type="caution">
    <text evidence="4">The sequence shown here is derived from an EMBL/GenBank/DDBJ whole genome shotgun (WGS) entry which is preliminary data.</text>
</comment>
<dbReference type="PROSITE" id="PS50404">
    <property type="entry name" value="GST_NTER"/>
    <property type="match status" value="1"/>
</dbReference>
<protein>
    <submittedName>
        <fullName evidence="4">Glutathione S-transferase</fullName>
    </submittedName>
</protein>
<dbReference type="InterPro" id="IPR010987">
    <property type="entry name" value="Glutathione-S-Trfase_C-like"/>
</dbReference>
<evidence type="ECO:0000313" key="4">
    <source>
        <dbReference type="EMBL" id="PRZ48901.1"/>
    </source>
</evidence>
<dbReference type="GO" id="GO:0016740">
    <property type="term" value="F:transferase activity"/>
    <property type="evidence" value="ECO:0007669"/>
    <property type="project" value="UniProtKB-KW"/>
</dbReference>
<evidence type="ECO:0000259" key="3">
    <source>
        <dbReference type="PROSITE" id="PS50405"/>
    </source>
</evidence>
<dbReference type="SUPFAM" id="SSF52833">
    <property type="entry name" value="Thioredoxin-like"/>
    <property type="match status" value="1"/>
</dbReference>
<gene>
    <name evidence="4" type="ORF">CLV89_103216</name>
</gene>
<feature type="domain" description="GST N-terminal" evidence="2">
    <location>
        <begin position="2"/>
        <end position="83"/>
    </location>
</feature>
<dbReference type="InterPro" id="IPR036249">
    <property type="entry name" value="Thioredoxin-like_sf"/>
</dbReference>
<dbReference type="Proteomes" id="UP000237718">
    <property type="component" value="Unassembled WGS sequence"/>
</dbReference>
<dbReference type="OrthoDB" id="7583243at2"/>
<accession>A0A2T1AJX9</accession>
<proteinExistence type="predicted"/>
<organism evidence="4 5">
    <name type="scientific">Tritonibacter scottomollicae</name>
    <name type="common">Epibacterium scottomollicae</name>
    <dbReference type="NCBI Taxonomy" id="483013"/>
    <lineage>
        <taxon>Bacteria</taxon>
        <taxon>Pseudomonadati</taxon>
        <taxon>Pseudomonadota</taxon>
        <taxon>Alphaproteobacteria</taxon>
        <taxon>Rhodobacterales</taxon>
        <taxon>Paracoccaceae</taxon>
        <taxon>Tritonibacter</taxon>
    </lineage>
</organism>
<name>A0A2T1AJX9_TRISK</name>
<dbReference type="AlphaFoldDB" id="A0A2T1AJX9"/>
<dbReference type="Gene3D" id="3.40.30.10">
    <property type="entry name" value="Glutaredoxin"/>
    <property type="match status" value="1"/>
</dbReference>
<dbReference type="Pfam" id="PF13410">
    <property type="entry name" value="GST_C_2"/>
    <property type="match status" value="1"/>
</dbReference>
<sequence length="235" mass="26202">MTAPLRLHYAPDNASLILRLALEELGLDYEAVLVDRKTRGQTAPHYLRMNPNGTIPVLETPDGAMFETAAILLWLADRERRLLPAPEAPARGRCLTWLFWCSNTLHIDLRQSFYPEKYIGDDRAHQAQLRAMLRGRLQNDLRMIDDALRQAPALAGGDQPTVLDLYLPCLLRWTKLYADPPEAPWFDLAAYPALLHVCQRAETRASTHAAQRAEGLGATPFTAPTLATPPEGSAT</sequence>
<dbReference type="RefSeq" id="WP_106162922.1">
    <property type="nucleotide sequence ID" value="NZ_PVUF01000003.1"/>
</dbReference>
<feature type="region of interest" description="Disordered" evidence="1">
    <location>
        <begin position="208"/>
        <end position="235"/>
    </location>
</feature>
<evidence type="ECO:0000259" key="2">
    <source>
        <dbReference type="PROSITE" id="PS50404"/>
    </source>
</evidence>
<keyword evidence="4" id="KW-0808">Transferase</keyword>
<dbReference type="SFLD" id="SFLDS00019">
    <property type="entry name" value="Glutathione_Transferase_(cytos"/>
    <property type="match status" value="1"/>
</dbReference>
<dbReference type="SUPFAM" id="SSF47616">
    <property type="entry name" value="GST C-terminal domain-like"/>
    <property type="match status" value="1"/>
</dbReference>
<dbReference type="Gene3D" id="1.20.1050.10">
    <property type="match status" value="1"/>
</dbReference>
<dbReference type="InterPro" id="IPR036282">
    <property type="entry name" value="Glutathione-S-Trfase_C_sf"/>
</dbReference>
<evidence type="ECO:0000256" key="1">
    <source>
        <dbReference type="SAM" id="MobiDB-lite"/>
    </source>
</evidence>